<protein>
    <recommendedName>
        <fullName evidence="4">TIGR04086 family membrane protein</fullName>
    </recommendedName>
</protein>
<organism evidence="2 3">
    <name type="scientific">Paenibacillus plantiphilus</name>
    <dbReference type="NCBI Taxonomy" id="2905650"/>
    <lineage>
        <taxon>Bacteria</taxon>
        <taxon>Bacillati</taxon>
        <taxon>Bacillota</taxon>
        <taxon>Bacilli</taxon>
        <taxon>Bacillales</taxon>
        <taxon>Paenibacillaceae</taxon>
        <taxon>Paenibacillus</taxon>
    </lineage>
</organism>
<keyword evidence="1" id="KW-0472">Membrane</keyword>
<feature type="transmembrane region" description="Helical" evidence="1">
    <location>
        <begin position="21"/>
        <end position="40"/>
    </location>
</feature>
<dbReference type="RefSeq" id="WP_236341710.1">
    <property type="nucleotide sequence ID" value="NZ_CAKMMF010000010.1"/>
</dbReference>
<gene>
    <name evidence="2" type="ORF">PAECIP111893_02214</name>
</gene>
<evidence type="ECO:0000256" key="1">
    <source>
        <dbReference type="SAM" id="Phobius"/>
    </source>
</evidence>
<feature type="transmembrane region" description="Helical" evidence="1">
    <location>
        <begin position="77"/>
        <end position="98"/>
    </location>
</feature>
<dbReference type="InterPro" id="IPR023804">
    <property type="entry name" value="DUF3792_TM"/>
</dbReference>
<sequence length="132" mass="13884">MNPMKSVPKVKVQMTSPLLSGILYAAIWLSIGAFILSVLLRWGSMQETALPGYSLIIHGLAAVAGGFVAGKRSGQRGWYYGCLLGIIYGLLVLLIGFLANNSGITGRTLIMLGEALLGGGLGGMFGVNAKRR</sequence>
<keyword evidence="1" id="KW-1133">Transmembrane helix</keyword>
<evidence type="ECO:0008006" key="4">
    <source>
        <dbReference type="Google" id="ProtNLM"/>
    </source>
</evidence>
<evidence type="ECO:0000313" key="2">
    <source>
        <dbReference type="EMBL" id="CAH1204288.1"/>
    </source>
</evidence>
<accession>A0ABM9C6X8</accession>
<dbReference type="EMBL" id="CAKMMF010000010">
    <property type="protein sequence ID" value="CAH1204288.1"/>
    <property type="molecule type" value="Genomic_DNA"/>
</dbReference>
<keyword evidence="3" id="KW-1185">Reference proteome</keyword>
<comment type="caution">
    <text evidence="2">The sequence shown here is derived from an EMBL/GenBank/DDBJ whole genome shotgun (WGS) entry which is preliminary data.</text>
</comment>
<dbReference type="NCBIfam" id="TIGR04086">
    <property type="entry name" value="TIGR04086_membr"/>
    <property type="match status" value="1"/>
</dbReference>
<proteinExistence type="predicted"/>
<name>A0ABM9C6X8_9BACL</name>
<dbReference type="Pfam" id="PF12670">
    <property type="entry name" value="DUF3792"/>
    <property type="match status" value="1"/>
</dbReference>
<evidence type="ECO:0000313" key="3">
    <source>
        <dbReference type="Proteomes" id="UP000838686"/>
    </source>
</evidence>
<reference evidence="2" key="1">
    <citation type="submission" date="2022-01" db="EMBL/GenBank/DDBJ databases">
        <authorList>
            <person name="Criscuolo A."/>
        </authorList>
    </citation>
    <scope>NUCLEOTIDE SEQUENCE</scope>
    <source>
        <strain evidence="2">CIP111893</strain>
    </source>
</reference>
<feature type="transmembrane region" description="Helical" evidence="1">
    <location>
        <begin position="52"/>
        <end position="70"/>
    </location>
</feature>
<dbReference type="Proteomes" id="UP000838686">
    <property type="component" value="Unassembled WGS sequence"/>
</dbReference>
<keyword evidence="1" id="KW-0812">Transmembrane</keyword>
<feature type="transmembrane region" description="Helical" evidence="1">
    <location>
        <begin position="104"/>
        <end position="127"/>
    </location>
</feature>